<feature type="region of interest" description="Disordered" evidence="6">
    <location>
        <begin position="367"/>
        <end position="387"/>
    </location>
</feature>
<dbReference type="AlphaFoldDB" id="A0A7X6ICF2"/>
<dbReference type="GO" id="GO:0016020">
    <property type="term" value="C:membrane"/>
    <property type="evidence" value="ECO:0007669"/>
    <property type="project" value="UniProtKB-SubCell"/>
</dbReference>
<keyword evidence="2" id="KW-0812">Transmembrane</keyword>
<dbReference type="Gene3D" id="2.130.10.130">
    <property type="entry name" value="Integrin alpha, N-terminal"/>
    <property type="match status" value="1"/>
</dbReference>
<dbReference type="InterPro" id="IPR045232">
    <property type="entry name" value="FAM234"/>
</dbReference>
<reference evidence="8 9" key="1">
    <citation type="journal article" date="2020" name="Nature">
        <title>Bacterial chemolithoautotrophy via manganese oxidation.</title>
        <authorList>
            <person name="Yu H."/>
            <person name="Leadbetter J.R."/>
        </authorList>
    </citation>
    <scope>NUCLEOTIDE SEQUENCE [LARGE SCALE GENOMIC DNA]</scope>
    <source>
        <strain evidence="8 9">Mn-1</strain>
    </source>
</reference>
<accession>A0A7X6ICF2</accession>
<keyword evidence="9" id="KW-1185">Reference proteome</keyword>
<keyword evidence="5" id="KW-0472">Membrane</keyword>
<keyword evidence="4" id="KW-1133">Transmembrane helix</keyword>
<dbReference type="Proteomes" id="UP000534783">
    <property type="component" value="Unassembled WGS sequence"/>
</dbReference>
<dbReference type="InterPro" id="IPR028994">
    <property type="entry name" value="Integrin_alpha_N"/>
</dbReference>
<proteinExistence type="predicted"/>
<organism evidence="8 9">
    <name type="scientific">Candidatus Manganitrophus noduliformans</name>
    <dbReference type="NCBI Taxonomy" id="2606439"/>
    <lineage>
        <taxon>Bacteria</taxon>
        <taxon>Pseudomonadati</taxon>
        <taxon>Nitrospirota</taxon>
        <taxon>Nitrospiria</taxon>
        <taxon>Candidatus Troglogloeales</taxon>
        <taxon>Candidatus Manganitrophaceae</taxon>
        <taxon>Candidatus Manganitrophus</taxon>
    </lineage>
</organism>
<name>A0A7X6ICF2_9BACT</name>
<sequence length="550" mass="57650">MVLQVRSRFLFFLSVFLAFLPLEGCSSSTPRSAETAPIAGAPPAGAAPPPAQVQTPQLKQTLAGGGEGWLGSPAAADLDGDGRMEIIAPRGGFLFVWHADGTLFWKAAYGFSAETSPATISGRIWGPPVVADLDGDGKLEIAAGSHKETLSVWSWDGKMKAGWPKIVGGEAGSADREIRSLAAGPLGNGKSVLLASRTRTTKVPVAFLLDSQGTVLPGWPQLAASGGCVLLPAQDANCFEAGTYNQNVGLADLDGDGKTDAIIGYDNAYVGLFHMSGVPFGTPFLNRPFFPGVPAFHDPALAIQGFGPDGEDRSEFTDSPPVVADLDGDGARELILVGDHERAGITTLLGNSLFVFRPDATRFPGFERPFETRGHHSPRVTEDPGGNIVDVTPAPAVADLDGDGKKEIVFPAYDGVLYAVHSDGQLFWTFSFADLGARFASEPVVADLNNDGIPEVLFATYETEGEKGALVILNHLGAEMTKVPLPGRGAMAAPTLADLDGDGELEAIVSLKDVSSRGGVQIYALPGSKANQVLWPTGRGNFLRNGEATD</sequence>
<dbReference type="PANTHER" id="PTHR21419:SF30">
    <property type="entry name" value="IG-LIKE DOMAIN-CONTAINING PROTEIN"/>
    <property type="match status" value="1"/>
</dbReference>
<evidence type="ECO:0000256" key="2">
    <source>
        <dbReference type="ARBA" id="ARBA00022692"/>
    </source>
</evidence>
<dbReference type="PANTHER" id="PTHR21419">
    <property type="match status" value="1"/>
</dbReference>
<gene>
    <name evidence="8" type="ORF">MNODULE_18730</name>
</gene>
<protein>
    <submittedName>
        <fullName evidence="8">VCBS repeat-containing protein</fullName>
    </submittedName>
</protein>
<evidence type="ECO:0000313" key="8">
    <source>
        <dbReference type="EMBL" id="NKE72791.1"/>
    </source>
</evidence>
<feature type="signal peptide" evidence="7">
    <location>
        <begin position="1"/>
        <end position="17"/>
    </location>
</feature>
<feature type="chain" id="PRO_5031056632" evidence="7">
    <location>
        <begin position="18"/>
        <end position="550"/>
    </location>
</feature>
<dbReference type="Pfam" id="PF13517">
    <property type="entry name" value="FG-GAP_3"/>
    <property type="match status" value="1"/>
</dbReference>
<evidence type="ECO:0000256" key="6">
    <source>
        <dbReference type="SAM" id="MobiDB-lite"/>
    </source>
</evidence>
<evidence type="ECO:0000256" key="3">
    <source>
        <dbReference type="ARBA" id="ARBA00022729"/>
    </source>
</evidence>
<dbReference type="InterPro" id="IPR013517">
    <property type="entry name" value="FG-GAP"/>
</dbReference>
<evidence type="ECO:0000256" key="5">
    <source>
        <dbReference type="ARBA" id="ARBA00023136"/>
    </source>
</evidence>
<evidence type="ECO:0000256" key="7">
    <source>
        <dbReference type="SAM" id="SignalP"/>
    </source>
</evidence>
<feature type="compositionally biased region" description="Basic and acidic residues" evidence="6">
    <location>
        <begin position="368"/>
        <end position="382"/>
    </location>
</feature>
<evidence type="ECO:0000256" key="4">
    <source>
        <dbReference type="ARBA" id="ARBA00022989"/>
    </source>
</evidence>
<dbReference type="SUPFAM" id="SSF69318">
    <property type="entry name" value="Integrin alpha N-terminal domain"/>
    <property type="match status" value="1"/>
</dbReference>
<feature type="region of interest" description="Disordered" evidence="6">
    <location>
        <begin position="31"/>
        <end position="55"/>
    </location>
</feature>
<keyword evidence="3 7" id="KW-0732">Signal</keyword>
<evidence type="ECO:0000313" key="9">
    <source>
        <dbReference type="Proteomes" id="UP000534783"/>
    </source>
</evidence>
<comment type="caution">
    <text evidence="8">The sequence shown here is derived from an EMBL/GenBank/DDBJ whole genome shotgun (WGS) entry which is preliminary data.</text>
</comment>
<dbReference type="RefSeq" id="WP_168062728.1">
    <property type="nucleotide sequence ID" value="NZ_VTOW01000004.1"/>
</dbReference>
<dbReference type="EMBL" id="VTOW01000004">
    <property type="protein sequence ID" value="NKE72791.1"/>
    <property type="molecule type" value="Genomic_DNA"/>
</dbReference>
<comment type="subcellular location">
    <subcellularLocation>
        <location evidence="1">Membrane</location>
        <topology evidence="1">Single-pass membrane protein</topology>
    </subcellularLocation>
</comment>
<evidence type="ECO:0000256" key="1">
    <source>
        <dbReference type="ARBA" id="ARBA00004167"/>
    </source>
</evidence>